<name>A0A369K6T8_HYPMA</name>
<reference evidence="2" key="1">
    <citation type="submission" date="2018-04" db="EMBL/GenBank/DDBJ databases">
        <title>Whole genome sequencing of Hypsizygus marmoreus.</title>
        <authorList>
            <person name="Choi I.-G."/>
            <person name="Min B."/>
            <person name="Kim J.-G."/>
            <person name="Kim S."/>
            <person name="Oh Y.-L."/>
            <person name="Kong W.-S."/>
            <person name="Park H."/>
            <person name="Jeong J."/>
            <person name="Song E.-S."/>
        </authorList>
    </citation>
    <scope>NUCLEOTIDE SEQUENCE [LARGE SCALE GENOMIC DNA]</scope>
    <source>
        <strain evidence="2">51987-8</strain>
    </source>
</reference>
<dbReference type="AlphaFoldDB" id="A0A369K6T8"/>
<dbReference type="EMBL" id="LUEZ02000005">
    <property type="protein sequence ID" value="RDB30321.1"/>
    <property type="molecule type" value="Genomic_DNA"/>
</dbReference>
<dbReference type="Proteomes" id="UP000076154">
    <property type="component" value="Unassembled WGS sequence"/>
</dbReference>
<feature type="region of interest" description="Disordered" evidence="1">
    <location>
        <begin position="146"/>
        <end position="201"/>
    </location>
</feature>
<comment type="caution">
    <text evidence="2">The sequence shown here is derived from an EMBL/GenBank/DDBJ whole genome shotgun (WGS) entry which is preliminary data.</text>
</comment>
<protein>
    <submittedName>
        <fullName evidence="2">Uncharacterized protein</fullName>
    </submittedName>
</protein>
<evidence type="ECO:0000256" key="1">
    <source>
        <dbReference type="SAM" id="MobiDB-lite"/>
    </source>
</evidence>
<keyword evidence="3" id="KW-1185">Reference proteome</keyword>
<gene>
    <name evidence="2" type="ORF">Hypma_007011</name>
</gene>
<evidence type="ECO:0000313" key="2">
    <source>
        <dbReference type="EMBL" id="RDB30321.1"/>
    </source>
</evidence>
<evidence type="ECO:0000313" key="3">
    <source>
        <dbReference type="Proteomes" id="UP000076154"/>
    </source>
</evidence>
<accession>A0A369K6T8</accession>
<organism evidence="2 3">
    <name type="scientific">Hypsizygus marmoreus</name>
    <name type="common">White beech mushroom</name>
    <name type="synonym">Agaricus marmoreus</name>
    <dbReference type="NCBI Taxonomy" id="39966"/>
    <lineage>
        <taxon>Eukaryota</taxon>
        <taxon>Fungi</taxon>
        <taxon>Dikarya</taxon>
        <taxon>Basidiomycota</taxon>
        <taxon>Agaricomycotina</taxon>
        <taxon>Agaricomycetes</taxon>
        <taxon>Agaricomycetidae</taxon>
        <taxon>Agaricales</taxon>
        <taxon>Tricholomatineae</taxon>
        <taxon>Lyophyllaceae</taxon>
        <taxon>Hypsizygus</taxon>
    </lineage>
</organism>
<sequence>MHDAPTNAGLPSFGRRALDVPGPGPYLAQHPVATIEHTTTTILSNEMKFTRLIICRATTGENYGPPTLYGNDSIHDTHQLIPVVVDDDLRAHIPDVTTTSLARMLATSSTEIALLRVHRRRRHLPPLYSLPLQGSTSVPVLVDDHSRNSSHCHRHSRACRRRTNPSCTSQSRPALETKMPGMGVQFRRNQEEEERVVRYDE</sequence>
<feature type="compositionally biased region" description="Basic residues" evidence="1">
    <location>
        <begin position="148"/>
        <end position="163"/>
    </location>
</feature>
<proteinExistence type="predicted"/>
<dbReference type="InParanoid" id="A0A369K6T8"/>